<feature type="transmembrane region" description="Helical" evidence="1">
    <location>
        <begin position="83"/>
        <end position="103"/>
    </location>
</feature>
<dbReference type="EMBL" id="RQTK01001727">
    <property type="protein sequence ID" value="RUS69327.1"/>
    <property type="molecule type" value="Genomic_DNA"/>
</dbReference>
<organism evidence="2 3">
    <name type="scientific">Elysia chlorotica</name>
    <name type="common">Eastern emerald elysia</name>
    <name type="synonym">Sea slug</name>
    <dbReference type="NCBI Taxonomy" id="188477"/>
    <lineage>
        <taxon>Eukaryota</taxon>
        <taxon>Metazoa</taxon>
        <taxon>Spiralia</taxon>
        <taxon>Lophotrochozoa</taxon>
        <taxon>Mollusca</taxon>
        <taxon>Gastropoda</taxon>
        <taxon>Heterobranchia</taxon>
        <taxon>Euthyneura</taxon>
        <taxon>Panpulmonata</taxon>
        <taxon>Sacoglossa</taxon>
        <taxon>Placobranchoidea</taxon>
        <taxon>Plakobranchidae</taxon>
        <taxon>Elysia</taxon>
    </lineage>
</organism>
<protein>
    <submittedName>
        <fullName evidence="2">Uncharacterized protein</fullName>
    </submittedName>
</protein>
<dbReference type="Proteomes" id="UP000271974">
    <property type="component" value="Unassembled WGS sequence"/>
</dbReference>
<evidence type="ECO:0000313" key="2">
    <source>
        <dbReference type="EMBL" id="RUS69327.1"/>
    </source>
</evidence>
<keyword evidence="1" id="KW-1133">Transmembrane helix</keyword>
<comment type="caution">
    <text evidence="2">The sequence shown here is derived from an EMBL/GenBank/DDBJ whole genome shotgun (WGS) entry which is preliminary data.</text>
</comment>
<dbReference type="AlphaFoldDB" id="A0A433SJP7"/>
<name>A0A433SJP7_ELYCH</name>
<gene>
    <name evidence="2" type="ORF">EGW08_022913</name>
</gene>
<accession>A0A433SJP7</accession>
<keyword evidence="1" id="KW-0472">Membrane</keyword>
<keyword evidence="3" id="KW-1185">Reference proteome</keyword>
<sequence length="141" mass="16717">MGQPEVNMSIWREEKGRERKLLTTKQGTRNLRYNPLFTKGMQYSCSLQGSALQCLGQNEPPRRIATAKATEHVDASEKREIDWFLVLYSAEIFAVIYIILWTISNFCQHMRLLMWGQRMQLERKERYLRECTIVFPRARKS</sequence>
<reference evidence="2 3" key="1">
    <citation type="submission" date="2019-01" db="EMBL/GenBank/DDBJ databases">
        <title>A draft genome assembly of the solar-powered sea slug Elysia chlorotica.</title>
        <authorList>
            <person name="Cai H."/>
            <person name="Li Q."/>
            <person name="Fang X."/>
            <person name="Li J."/>
            <person name="Curtis N.E."/>
            <person name="Altenburger A."/>
            <person name="Shibata T."/>
            <person name="Feng M."/>
            <person name="Maeda T."/>
            <person name="Schwartz J.A."/>
            <person name="Shigenobu S."/>
            <person name="Lundholm N."/>
            <person name="Nishiyama T."/>
            <person name="Yang H."/>
            <person name="Hasebe M."/>
            <person name="Li S."/>
            <person name="Pierce S.K."/>
            <person name="Wang J."/>
        </authorList>
    </citation>
    <scope>NUCLEOTIDE SEQUENCE [LARGE SCALE GENOMIC DNA]</scope>
    <source>
        <strain evidence="2">EC2010</strain>
        <tissue evidence="2">Whole organism of an adult</tissue>
    </source>
</reference>
<keyword evidence="1" id="KW-0812">Transmembrane</keyword>
<evidence type="ECO:0000256" key="1">
    <source>
        <dbReference type="SAM" id="Phobius"/>
    </source>
</evidence>
<evidence type="ECO:0000313" key="3">
    <source>
        <dbReference type="Proteomes" id="UP000271974"/>
    </source>
</evidence>
<proteinExistence type="predicted"/>